<proteinExistence type="predicted"/>
<protein>
    <submittedName>
        <fullName evidence="1">Uncharacterized protein</fullName>
    </submittedName>
</protein>
<evidence type="ECO:0000313" key="1">
    <source>
        <dbReference type="EMBL" id="GGE03308.1"/>
    </source>
</evidence>
<organism evidence="1 2">
    <name type="scientific">Aureimonas endophytica</name>
    <dbReference type="NCBI Taxonomy" id="2027858"/>
    <lineage>
        <taxon>Bacteria</taxon>
        <taxon>Pseudomonadati</taxon>
        <taxon>Pseudomonadota</taxon>
        <taxon>Alphaproteobacteria</taxon>
        <taxon>Hyphomicrobiales</taxon>
        <taxon>Aurantimonadaceae</taxon>
        <taxon>Aureimonas</taxon>
    </lineage>
</organism>
<gene>
    <name evidence="1" type="ORF">GCM10011390_22710</name>
</gene>
<dbReference type="AlphaFoldDB" id="A0A917E670"/>
<sequence>MGKTLHPDGFGTCGTSYSDLRNAAWNTGIHKLARRDVGNRRFSLVGNQQKVILARWIALKPTLLNVEEPTRWVPACGHTGRRVPETHADRLCARKTLQHTKGRLYDDAVADFVSKAPLFDWANRPKTLTR</sequence>
<evidence type="ECO:0000313" key="2">
    <source>
        <dbReference type="Proteomes" id="UP000644699"/>
    </source>
</evidence>
<dbReference type="EMBL" id="BMIQ01000003">
    <property type="protein sequence ID" value="GGE03308.1"/>
    <property type="molecule type" value="Genomic_DNA"/>
</dbReference>
<reference evidence="1" key="1">
    <citation type="journal article" date="2014" name="Int. J. Syst. Evol. Microbiol.">
        <title>Complete genome sequence of Corynebacterium casei LMG S-19264T (=DSM 44701T), isolated from a smear-ripened cheese.</title>
        <authorList>
            <consortium name="US DOE Joint Genome Institute (JGI-PGF)"/>
            <person name="Walter F."/>
            <person name="Albersmeier A."/>
            <person name="Kalinowski J."/>
            <person name="Ruckert C."/>
        </authorList>
    </citation>
    <scope>NUCLEOTIDE SEQUENCE</scope>
    <source>
        <strain evidence="1">CGMCC 1.15367</strain>
    </source>
</reference>
<reference evidence="1" key="2">
    <citation type="submission" date="2020-09" db="EMBL/GenBank/DDBJ databases">
        <authorList>
            <person name="Sun Q."/>
            <person name="Zhou Y."/>
        </authorList>
    </citation>
    <scope>NUCLEOTIDE SEQUENCE</scope>
    <source>
        <strain evidence="1">CGMCC 1.15367</strain>
    </source>
</reference>
<accession>A0A917E670</accession>
<keyword evidence="2" id="KW-1185">Reference proteome</keyword>
<name>A0A917E670_9HYPH</name>
<comment type="caution">
    <text evidence="1">The sequence shown here is derived from an EMBL/GenBank/DDBJ whole genome shotgun (WGS) entry which is preliminary data.</text>
</comment>
<dbReference type="Proteomes" id="UP000644699">
    <property type="component" value="Unassembled WGS sequence"/>
</dbReference>